<evidence type="ECO:0000256" key="1">
    <source>
        <dbReference type="SAM" id="Phobius"/>
    </source>
</evidence>
<keyword evidence="1" id="KW-1133">Transmembrane helix</keyword>
<evidence type="ECO:0000313" key="2">
    <source>
        <dbReference type="EMBL" id="EPY30858.1"/>
    </source>
</evidence>
<name>S9UPP0_9TRYP</name>
<dbReference type="OrthoDB" id="270912at2759"/>
<proteinExistence type="predicted"/>
<accession>S9UPP0</accession>
<evidence type="ECO:0000313" key="3">
    <source>
        <dbReference type="Proteomes" id="UP000015354"/>
    </source>
</evidence>
<keyword evidence="1" id="KW-0472">Membrane</keyword>
<keyword evidence="3" id="KW-1185">Reference proteome</keyword>
<dbReference type="EMBL" id="ATMH01003845">
    <property type="protein sequence ID" value="EPY30858.1"/>
    <property type="molecule type" value="Genomic_DNA"/>
</dbReference>
<reference evidence="2 3" key="1">
    <citation type="journal article" date="2013" name="PLoS ONE">
        <title>Predicting the Proteins of Angomonas deanei, Strigomonas culicis and Their Respective Endosymbionts Reveals New Aspects of the Trypanosomatidae Family.</title>
        <authorList>
            <person name="Motta M.C."/>
            <person name="Martins A.C."/>
            <person name="de Souza S.S."/>
            <person name="Catta-Preta C.M."/>
            <person name="Silva R."/>
            <person name="Klein C.C."/>
            <person name="de Almeida L.G."/>
            <person name="de Lima Cunha O."/>
            <person name="Ciapina L.P."/>
            <person name="Brocchi M."/>
            <person name="Colabardini A.C."/>
            <person name="de Araujo Lima B."/>
            <person name="Machado C.R."/>
            <person name="de Almeida Soares C.M."/>
            <person name="Probst C.M."/>
            <person name="de Menezes C.B."/>
            <person name="Thompson C.E."/>
            <person name="Bartholomeu D.C."/>
            <person name="Gradia D.F."/>
            <person name="Pavoni D.P."/>
            <person name="Grisard E.C."/>
            <person name="Fantinatti-Garboggini F."/>
            <person name="Marchini F.K."/>
            <person name="Rodrigues-Luiz G.F."/>
            <person name="Wagner G."/>
            <person name="Goldman G.H."/>
            <person name="Fietto J.L."/>
            <person name="Elias M.C."/>
            <person name="Goldman M.H."/>
            <person name="Sagot M.F."/>
            <person name="Pereira M."/>
            <person name="Stoco P.H."/>
            <person name="de Mendonca-Neto R.P."/>
            <person name="Teixeira S.M."/>
            <person name="Maciel T.E."/>
            <person name="de Oliveira Mendes T.A."/>
            <person name="Urmenyi T.P."/>
            <person name="de Souza W."/>
            <person name="Schenkman S."/>
            <person name="de Vasconcelos A.T."/>
        </authorList>
    </citation>
    <scope>NUCLEOTIDE SEQUENCE [LARGE SCALE GENOMIC DNA]</scope>
</reference>
<comment type="caution">
    <text evidence="2">The sequence shown here is derived from an EMBL/GenBank/DDBJ whole genome shotgun (WGS) entry which is preliminary data.</text>
</comment>
<dbReference type="AlphaFoldDB" id="S9UPP0"/>
<sequence>MFPSYSLILFCVGGVFGRRIWFSFMIHKMWSRFLTRKGSKRLEWLLDIHHY</sequence>
<dbReference type="Proteomes" id="UP000015354">
    <property type="component" value="Unassembled WGS sequence"/>
</dbReference>
<organism evidence="2 3">
    <name type="scientific">Strigomonas culicis</name>
    <dbReference type="NCBI Taxonomy" id="28005"/>
    <lineage>
        <taxon>Eukaryota</taxon>
        <taxon>Discoba</taxon>
        <taxon>Euglenozoa</taxon>
        <taxon>Kinetoplastea</taxon>
        <taxon>Metakinetoplastina</taxon>
        <taxon>Trypanosomatida</taxon>
        <taxon>Trypanosomatidae</taxon>
        <taxon>Strigomonadinae</taxon>
        <taxon>Strigomonas</taxon>
    </lineage>
</organism>
<keyword evidence="1" id="KW-0812">Transmembrane</keyword>
<protein>
    <submittedName>
        <fullName evidence="2">Uncharacterized protein</fullName>
    </submittedName>
</protein>
<gene>
    <name evidence="2" type="ORF">STCU_03845</name>
</gene>
<feature type="transmembrane region" description="Helical" evidence="1">
    <location>
        <begin position="6"/>
        <end position="26"/>
    </location>
</feature>